<protein>
    <submittedName>
        <fullName evidence="1">Uncharacterized protein</fullName>
    </submittedName>
</protein>
<evidence type="ECO:0000313" key="1">
    <source>
        <dbReference type="EMBL" id="KAK1427658.1"/>
    </source>
</evidence>
<reference evidence="1" key="1">
    <citation type="journal article" date="2023" name="bioRxiv">
        <title>Improved chromosome-level genome assembly for marigold (Tagetes erecta).</title>
        <authorList>
            <person name="Jiang F."/>
            <person name="Yuan L."/>
            <person name="Wang S."/>
            <person name="Wang H."/>
            <person name="Xu D."/>
            <person name="Wang A."/>
            <person name="Fan W."/>
        </authorList>
    </citation>
    <scope>NUCLEOTIDE SEQUENCE</scope>
    <source>
        <strain evidence="1">WSJ</strain>
        <tissue evidence="1">Leaf</tissue>
    </source>
</reference>
<organism evidence="1 2">
    <name type="scientific">Tagetes erecta</name>
    <name type="common">African marigold</name>
    <dbReference type="NCBI Taxonomy" id="13708"/>
    <lineage>
        <taxon>Eukaryota</taxon>
        <taxon>Viridiplantae</taxon>
        <taxon>Streptophyta</taxon>
        <taxon>Embryophyta</taxon>
        <taxon>Tracheophyta</taxon>
        <taxon>Spermatophyta</taxon>
        <taxon>Magnoliopsida</taxon>
        <taxon>eudicotyledons</taxon>
        <taxon>Gunneridae</taxon>
        <taxon>Pentapetalae</taxon>
        <taxon>asterids</taxon>
        <taxon>campanulids</taxon>
        <taxon>Asterales</taxon>
        <taxon>Asteraceae</taxon>
        <taxon>Asteroideae</taxon>
        <taxon>Heliantheae alliance</taxon>
        <taxon>Tageteae</taxon>
        <taxon>Tagetes</taxon>
    </lineage>
</organism>
<evidence type="ECO:0000313" key="2">
    <source>
        <dbReference type="Proteomes" id="UP001229421"/>
    </source>
</evidence>
<dbReference type="Proteomes" id="UP001229421">
    <property type="component" value="Unassembled WGS sequence"/>
</dbReference>
<dbReference type="EMBL" id="JAUHHV010000004">
    <property type="protein sequence ID" value="KAK1427658.1"/>
    <property type="molecule type" value="Genomic_DNA"/>
</dbReference>
<comment type="caution">
    <text evidence="1">The sequence shown here is derived from an EMBL/GenBank/DDBJ whole genome shotgun (WGS) entry which is preliminary data.</text>
</comment>
<sequence>MKQLFSDSEWHGSIRVKWRKFVVLIGDAGDYIEPEGVATLKKKRGATEVDMRKDEGVVVVVEVETEDGNGSETVADIGIF</sequence>
<dbReference type="AlphaFoldDB" id="A0AAD8KU35"/>
<proteinExistence type="predicted"/>
<gene>
    <name evidence="1" type="ORF">QVD17_16350</name>
</gene>
<name>A0AAD8KU35_TARER</name>
<accession>A0AAD8KU35</accession>
<keyword evidence="2" id="KW-1185">Reference proteome</keyword>